<evidence type="ECO:0000256" key="1">
    <source>
        <dbReference type="SAM" id="MobiDB-lite"/>
    </source>
</evidence>
<name>G3IJQ9_CRIGR</name>
<feature type="region of interest" description="Disordered" evidence="1">
    <location>
        <begin position="1"/>
        <end position="26"/>
    </location>
</feature>
<sequence length="157" mass="16430">MGGLGAAWAGPALPSETGVPLDPEPPRASPHALLGALYPVKSLGQRFRESWSTLSWAPCGSARGVDPVPTRENHGQMLQLREPMLPFRATLPGLLLGLCIGVLAALPRLSYPGAVCGCGNPPTQAGPGVVYRIPARSPDSRALCPRVPHAWSKISVS</sequence>
<proteinExistence type="predicted"/>
<evidence type="ECO:0000313" key="2">
    <source>
        <dbReference type="EMBL" id="EGW15294.1"/>
    </source>
</evidence>
<protein>
    <submittedName>
        <fullName evidence="2">Uncharacterized protein</fullName>
    </submittedName>
</protein>
<dbReference type="Proteomes" id="UP000001075">
    <property type="component" value="Unassembled WGS sequence"/>
</dbReference>
<gene>
    <name evidence="2" type="ORF">I79_024095</name>
</gene>
<feature type="compositionally biased region" description="Low complexity" evidence="1">
    <location>
        <begin position="1"/>
        <end position="14"/>
    </location>
</feature>
<dbReference type="InParanoid" id="G3IJQ9"/>
<evidence type="ECO:0000313" key="3">
    <source>
        <dbReference type="Proteomes" id="UP000001075"/>
    </source>
</evidence>
<accession>G3IJQ9</accession>
<dbReference type="EMBL" id="JH003379">
    <property type="protein sequence ID" value="EGW15294.1"/>
    <property type="molecule type" value="Genomic_DNA"/>
</dbReference>
<dbReference type="AlphaFoldDB" id="G3IJQ9"/>
<organism evidence="2 3">
    <name type="scientific">Cricetulus griseus</name>
    <name type="common">Chinese hamster</name>
    <name type="synonym">Cricetulus barabensis griseus</name>
    <dbReference type="NCBI Taxonomy" id="10029"/>
    <lineage>
        <taxon>Eukaryota</taxon>
        <taxon>Metazoa</taxon>
        <taxon>Chordata</taxon>
        <taxon>Craniata</taxon>
        <taxon>Vertebrata</taxon>
        <taxon>Euteleostomi</taxon>
        <taxon>Mammalia</taxon>
        <taxon>Eutheria</taxon>
        <taxon>Euarchontoglires</taxon>
        <taxon>Glires</taxon>
        <taxon>Rodentia</taxon>
        <taxon>Myomorpha</taxon>
        <taxon>Muroidea</taxon>
        <taxon>Cricetidae</taxon>
        <taxon>Cricetinae</taxon>
        <taxon>Cricetulus</taxon>
    </lineage>
</organism>
<reference evidence="3" key="1">
    <citation type="journal article" date="2011" name="Nat. Biotechnol.">
        <title>The genomic sequence of the Chinese hamster ovary (CHO)-K1 cell line.</title>
        <authorList>
            <person name="Xu X."/>
            <person name="Nagarajan H."/>
            <person name="Lewis N.E."/>
            <person name="Pan S."/>
            <person name="Cai Z."/>
            <person name="Liu X."/>
            <person name="Chen W."/>
            <person name="Xie M."/>
            <person name="Wang W."/>
            <person name="Hammond S."/>
            <person name="Andersen M.R."/>
            <person name="Neff N."/>
            <person name="Passarelli B."/>
            <person name="Koh W."/>
            <person name="Fan H.C."/>
            <person name="Wang J."/>
            <person name="Gui Y."/>
            <person name="Lee K.H."/>
            <person name="Betenbaugh M.J."/>
            <person name="Quake S.R."/>
            <person name="Famili I."/>
            <person name="Palsson B.O."/>
            <person name="Wang J."/>
        </authorList>
    </citation>
    <scope>NUCLEOTIDE SEQUENCE [LARGE SCALE GENOMIC DNA]</scope>
    <source>
        <strain evidence="3">CHO K1 cell line</strain>
    </source>
</reference>